<dbReference type="Proteomes" id="UP000466345">
    <property type="component" value="Unassembled WGS sequence"/>
</dbReference>
<reference evidence="2 3" key="1">
    <citation type="submission" date="2019-10" db="EMBL/GenBank/DDBJ databases">
        <title>Streptomyces smaragdinus sp. nov. and Streptomyces fabii sp. nov., isolated from the gut of fungus growing-termite Macrotermes natalensis.</title>
        <authorList>
            <person name="Schwitalla J."/>
            <person name="Benndorf R."/>
            <person name="Martin K."/>
            <person name="De Beer W."/>
            <person name="Kaster A.-K."/>
            <person name="Vollmers J."/>
            <person name="Poulsen M."/>
            <person name="Beemelmanns C."/>
        </authorList>
    </citation>
    <scope>NUCLEOTIDE SEQUENCE [LARGE SCALE GENOMIC DNA]</scope>
    <source>
        <strain evidence="2 3">RB5</strain>
    </source>
</reference>
<dbReference type="EMBL" id="WEGJ01000009">
    <property type="protein sequence ID" value="MQY12876.1"/>
    <property type="molecule type" value="Genomic_DNA"/>
</dbReference>
<dbReference type="OrthoDB" id="5184759at2"/>
<dbReference type="RefSeq" id="WP_153452478.1">
    <property type="nucleotide sequence ID" value="NZ_WEGJ01000009.1"/>
</dbReference>
<accession>A0A7K0CHI6</accession>
<comment type="caution">
    <text evidence="2">The sequence shown here is derived from an EMBL/GenBank/DDBJ whole genome shotgun (WGS) entry which is preliminary data.</text>
</comment>
<proteinExistence type="predicted"/>
<dbReference type="AlphaFoldDB" id="A0A7K0CHI6"/>
<keyword evidence="3" id="KW-1185">Reference proteome</keyword>
<name>A0A7K0CHI6_9ACTN</name>
<organism evidence="2 3">
    <name type="scientific">Streptomyces smaragdinus</name>
    <dbReference type="NCBI Taxonomy" id="2585196"/>
    <lineage>
        <taxon>Bacteria</taxon>
        <taxon>Bacillati</taxon>
        <taxon>Actinomycetota</taxon>
        <taxon>Actinomycetes</taxon>
        <taxon>Kitasatosporales</taxon>
        <taxon>Streptomycetaceae</taxon>
        <taxon>Streptomyces</taxon>
    </lineage>
</organism>
<sequence length="292" mass="31538">MPDTLNPAARSLVARCLLDPGYLERFARAPQEELAALEVGAEARTALAGLDAERVRLFAGFVAKVQHNDLWDDFPLTRALLRYYGAELTTFADYRPHQLELARAGKPSRAARTAAFLDFLTGRLRDPARPRHPGLLAVLTHERLHQEVTRSIADGRVPAPGRPAPGPVRAGGRDPRVVVARDVLRVAALDHDPRDVAARLRDGGRELPGLAPDAVCLCYWGRVDPGTVSVLTVDPPVASVLAAVDGRRSVHEVLDGARATLPEAGRRELARVLDTAVERGLVQLTDNSAALG</sequence>
<protein>
    <submittedName>
        <fullName evidence="2">Uncharacterized protein</fullName>
    </submittedName>
</protein>
<feature type="region of interest" description="Disordered" evidence="1">
    <location>
        <begin position="154"/>
        <end position="173"/>
    </location>
</feature>
<evidence type="ECO:0000313" key="3">
    <source>
        <dbReference type="Proteomes" id="UP000466345"/>
    </source>
</evidence>
<evidence type="ECO:0000256" key="1">
    <source>
        <dbReference type="SAM" id="MobiDB-lite"/>
    </source>
</evidence>
<gene>
    <name evidence="2" type="ORF">SRB5_30150</name>
</gene>
<evidence type="ECO:0000313" key="2">
    <source>
        <dbReference type="EMBL" id="MQY12876.1"/>
    </source>
</evidence>